<dbReference type="SUPFAM" id="SSF52467">
    <property type="entry name" value="DHS-like NAD/FAD-binding domain"/>
    <property type="match status" value="1"/>
</dbReference>
<evidence type="ECO:0000256" key="5">
    <source>
        <dbReference type="ARBA" id="ARBA00020054"/>
    </source>
</evidence>
<dbReference type="PIRSF" id="PIRSF036565">
    <property type="entry name" value="Pyruvt_ip_decrb"/>
    <property type="match status" value="1"/>
</dbReference>
<feature type="domain" description="Thiamine pyrophosphate enzyme central" evidence="13">
    <location>
        <begin position="263"/>
        <end position="388"/>
    </location>
</feature>
<keyword evidence="6" id="KW-0479">Metal-binding</keyword>
<evidence type="ECO:0000259" key="14">
    <source>
        <dbReference type="Pfam" id="PF02775"/>
    </source>
</evidence>
<evidence type="ECO:0000256" key="1">
    <source>
        <dbReference type="ARBA" id="ARBA00001920"/>
    </source>
</evidence>
<evidence type="ECO:0000256" key="7">
    <source>
        <dbReference type="ARBA" id="ARBA00022793"/>
    </source>
</evidence>
<dbReference type="PANTHER" id="PTHR43452">
    <property type="entry name" value="PYRUVATE DECARBOXYLASE"/>
    <property type="match status" value="1"/>
</dbReference>
<dbReference type="PROSITE" id="PS00187">
    <property type="entry name" value="TPP_ENZYMES"/>
    <property type="match status" value="1"/>
</dbReference>
<feature type="region of interest" description="Disordered" evidence="12">
    <location>
        <begin position="1"/>
        <end position="38"/>
    </location>
</feature>
<dbReference type="Pfam" id="PF00205">
    <property type="entry name" value="TPP_enzyme_M"/>
    <property type="match status" value="1"/>
</dbReference>
<dbReference type="InterPro" id="IPR047213">
    <property type="entry name" value="TPP_PYR_PDC_IPDC-like"/>
</dbReference>
<evidence type="ECO:0000259" key="15">
    <source>
        <dbReference type="Pfam" id="PF02776"/>
    </source>
</evidence>
<dbReference type="Pfam" id="PF02775">
    <property type="entry name" value="TPP_enzyme_C"/>
    <property type="match status" value="1"/>
</dbReference>
<dbReference type="InterPro" id="IPR029061">
    <property type="entry name" value="THDP-binding"/>
</dbReference>
<comment type="cofactor">
    <cofactor evidence="1">
        <name>a metal cation</name>
        <dbReference type="ChEBI" id="CHEBI:25213"/>
    </cofactor>
</comment>
<dbReference type="PANTHER" id="PTHR43452:SF30">
    <property type="entry name" value="PYRUVATE DECARBOXYLASE ISOZYME 1-RELATED"/>
    <property type="match status" value="1"/>
</dbReference>
<evidence type="ECO:0000313" key="16">
    <source>
        <dbReference type="EMBL" id="GGL78450.1"/>
    </source>
</evidence>
<name>A0ABQ2G773_9ACTN</name>
<keyword evidence="17" id="KW-1185">Reference proteome</keyword>
<dbReference type="CDD" id="cd07038">
    <property type="entry name" value="TPP_PYR_PDC_IPDC_like"/>
    <property type="match status" value="1"/>
</dbReference>
<proteinExistence type="inferred from homology"/>
<evidence type="ECO:0000256" key="11">
    <source>
        <dbReference type="RuleBase" id="RU362132"/>
    </source>
</evidence>
<evidence type="ECO:0000256" key="9">
    <source>
        <dbReference type="ARBA" id="ARBA00023052"/>
    </source>
</evidence>
<dbReference type="InterPro" id="IPR000399">
    <property type="entry name" value="TPP-bd_CS"/>
</dbReference>
<dbReference type="CDD" id="cd02005">
    <property type="entry name" value="TPP_PDC_IPDC"/>
    <property type="match status" value="1"/>
</dbReference>
<keyword evidence="9 11" id="KW-0786">Thiamine pyrophosphate</keyword>
<feature type="domain" description="Thiamine pyrophosphate enzyme TPP-binding" evidence="14">
    <location>
        <begin position="464"/>
        <end position="595"/>
    </location>
</feature>
<comment type="similarity">
    <text evidence="4 11">Belongs to the TPP enzyme family.</text>
</comment>
<keyword evidence="8" id="KW-0460">Magnesium</keyword>
<keyword evidence="10" id="KW-0456">Lyase</keyword>
<evidence type="ECO:0000256" key="12">
    <source>
        <dbReference type="SAM" id="MobiDB-lite"/>
    </source>
</evidence>
<dbReference type="SUPFAM" id="SSF52518">
    <property type="entry name" value="Thiamin diphosphate-binding fold (THDP-binding)"/>
    <property type="match status" value="2"/>
</dbReference>
<comment type="caution">
    <text evidence="16">The sequence shown here is derived from an EMBL/GenBank/DDBJ whole genome shotgun (WGS) entry which is preliminary data.</text>
</comment>
<comment type="function">
    <text evidence="3">Decarboxylates branched-chain and aromatic alpha-keto acids to aldehydes.</text>
</comment>
<feature type="domain" description="Thiamine pyrophosphate enzyme N-terminal TPP-binding" evidence="15">
    <location>
        <begin position="69"/>
        <end position="177"/>
    </location>
</feature>
<dbReference type="InterPro" id="IPR012001">
    <property type="entry name" value="Thiamin_PyroP_enz_TPP-bd_dom"/>
</dbReference>
<dbReference type="Pfam" id="PF02776">
    <property type="entry name" value="TPP_enzyme_N"/>
    <property type="match status" value="1"/>
</dbReference>
<evidence type="ECO:0000259" key="13">
    <source>
        <dbReference type="Pfam" id="PF00205"/>
    </source>
</evidence>
<comment type="cofactor">
    <cofactor evidence="2">
        <name>thiamine diphosphate</name>
        <dbReference type="ChEBI" id="CHEBI:58937"/>
    </cofactor>
</comment>
<gene>
    <name evidence="16" type="primary">kdc</name>
    <name evidence="16" type="ORF">GCM10011589_38130</name>
</gene>
<evidence type="ECO:0000313" key="17">
    <source>
        <dbReference type="Proteomes" id="UP000648663"/>
    </source>
</evidence>
<evidence type="ECO:0000256" key="6">
    <source>
        <dbReference type="ARBA" id="ARBA00022723"/>
    </source>
</evidence>
<evidence type="ECO:0000256" key="8">
    <source>
        <dbReference type="ARBA" id="ARBA00022842"/>
    </source>
</evidence>
<dbReference type="Gene3D" id="3.40.50.1220">
    <property type="entry name" value="TPP-binding domain"/>
    <property type="match status" value="1"/>
</dbReference>
<keyword evidence="7" id="KW-0210">Decarboxylase</keyword>
<dbReference type="EMBL" id="BMMI01000007">
    <property type="protein sequence ID" value="GGL78450.1"/>
    <property type="molecule type" value="Genomic_DNA"/>
</dbReference>
<evidence type="ECO:0000256" key="2">
    <source>
        <dbReference type="ARBA" id="ARBA00001964"/>
    </source>
</evidence>
<dbReference type="Gene3D" id="3.40.50.970">
    <property type="match status" value="2"/>
</dbReference>
<dbReference type="InterPro" id="IPR012110">
    <property type="entry name" value="PDC/IPDC-like"/>
</dbReference>
<evidence type="ECO:0000256" key="3">
    <source>
        <dbReference type="ARBA" id="ARBA00002938"/>
    </source>
</evidence>
<dbReference type="InterPro" id="IPR012000">
    <property type="entry name" value="Thiamin_PyroP_enz_cen_dom"/>
</dbReference>
<reference evidence="17" key="1">
    <citation type="journal article" date="2019" name="Int. J. Syst. Evol. Microbiol.">
        <title>The Global Catalogue of Microorganisms (GCM) 10K type strain sequencing project: providing services to taxonomists for standard genome sequencing and annotation.</title>
        <authorList>
            <consortium name="The Broad Institute Genomics Platform"/>
            <consortium name="The Broad Institute Genome Sequencing Center for Infectious Disease"/>
            <person name="Wu L."/>
            <person name="Ma J."/>
        </authorList>
    </citation>
    <scope>NUCLEOTIDE SEQUENCE [LARGE SCALE GENOMIC DNA]</scope>
    <source>
        <strain evidence="17">CGMCC 4.5581</strain>
    </source>
</reference>
<evidence type="ECO:0000256" key="10">
    <source>
        <dbReference type="ARBA" id="ARBA00023239"/>
    </source>
</evidence>
<protein>
    <recommendedName>
        <fullName evidence="5">Alpha-keto-acid decarboxylase</fullName>
    </recommendedName>
</protein>
<dbReference type="Proteomes" id="UP000648663">
    <property type="component" value="Unassembled WGS sequence"/>
</dbReference>
<evidence type="ECO:0000256" key="4">
    <source>
        <dbReference type="ARBA" id="ARBA00007812"/>
    </source>
</evidence>
<dbReference type="InterPro" id="IPR029035">
    <property type="entry name" value="DHS-like_NAD/FAD-binding_dom"/>
</dbReference>
<sequence length="622" mass="64060">MRTSGGPAAGLPACARAGGRERGRTVHTTPEDDGSPPAGAVTVDMTAVDMAAVDMAAVDMAAVDMAPYTVADHLVDRLAELGVDRVFGVPGDYSLRLLDHVTAHPTVRWTGCVTELGAGYAADGYARLRGLAALCTTFGVGELSAVNAIAGSYAEHVPVVHVVGAPALARQAEHRALHHTLGDGVFGHFAAMHTDITCARAVLAPGTAVDEVDRVLTEVRDSRLPGYLLVPADVAELPAERAPASLPLRADGTDPEVLEAFTAAAAQLLARAGSTDRVAVLAGLLVHRFGAVDELAGLLAAGPLPHATTPWAKSLLDETAPGFAGTYAGAAGSSESTRAVVEDAAALVLAGVQFTDLTSGLFTQRISRARTIDLSPRSARVGAAVFAPLELPAALAALRPVVAALTPAPLPPPEEPADGRPDDDAAPLTQAALWRETTAALRPGDVVLADQGTSFYGMAPHRLPPGVTFVGQPLWASIGYALPALLGAGTAAPGRRGVLLIGDGAAQMTVQELATVLRERLPALVVVVDNAGYTVERAIHGADQPYNDIARWDWTALARLFCSGERVRTDRASTVGALRQAYREAADDPGGFALVQAVVPRDDVPALLATLTRALGAPGAGP</sequence>
<dbReference type="InterPro" id="IPR011766">
    <property type="entry name" value="TPP_enzyme_TPP-bd"/>
</dbReference>
<accession>A0ABQ2G773</accession>
<organism evidence="16 17">
    <name type="scientific">Modestobacter marinus</name>
    <dbReference type="NCBI Taxonomy" id="477641"/>
    <lineage>
        <taxon>Bacteria</taxon>
        <taxon>Bacillati</taxon>
        <taxon>Actinomycetota</taxon>
        <taxon>Actinomycetes</taxon>
        <taxon>Geodermatophilales</taxon>
        <taxon>Geodermatophilaceae</taxon>
        <taxon>Modestobacter</taxon>
    </lineage>
</organism>
<dbReference type="InterPro" id="IPR047214">
    <property type="entry name" value="TPP_PDC_IPDC"/>
</dbReference>